<dbReference type="RefSeq" id="WP_097042846.1">
    <property type="nucleotide sequence ID" value="NZ_OBQF01000008.1"/>
</dbReference>
<reference evidence="2" key="1">
    <citation type="submission" date="2017-08" db="EMBL/GenBank/DDBJ databases">
        <authorList>
            <person name="Varghese N."/>
            <person name="Submissions S."/>
        </authorList>
    </citation>
    <scope>NUCLEOTIDE SEQUENCE [LARGE SCALE GENOMIC DNA]</scope>
    <source>
        <strain evidence="2">DSM 23173</strain>
    </source>
</reference>
<organism evidence="1 2">
    <name type="scientific">Salinicoccus kekensis</name>
    <dbReference type="NCBI Taxonomy" id="714307"/>
    <lineage>
        <taxon>Bacteria</taxon>
        <taxon>Bacillati</taxon>
        <taxon>Bacillota</taxon>
        <taxon>Bacilli</taxon>
        <taxon>Bacillales</taxon>
        <taxon>Staphylococcaceae</taxon>
        <taxon>Salinicoccus</taxon>
    </lineage>
</organism>
<sequence length="107" mass="12614">MKKVWVDDLSLRSQNLFKELAQFHDNMDMEDIANGINSKVEDLVENEKKYGFRHCSNPHCKEFFEQGYLTEDSTTFCSRGCAEAIITDIEEADYSEFIFYTHWEPEI</sequence>
<keyword evidence="2" id="KW-1185">Reference proteome</keyword>
<name>A0A285UUP2_9STAP</name>
<dbReference type="OrthoDB" id="9926837at2"/>
<proteinExistence type="predicted"/>
<accession>A0A285UUP2</accession>
<protein>
    <submittedName>
        <fullName evidence="1">Uncharacterized protein</fullName>
    </submittedName>
</protein>
<dbReference type="Proteomes" id="UP000219412">
    <property type="component" value="Unassembled WGS sequence"/>
</dbReference>
<gene>
    <name evidence="1" type="ORF">SAMN05878391_2595</name>
</gene>
<dbReference type="AlphaFoldDB" id="A0A285UUP2"/>
<evidence type="ECO:0000313" key="1">
    <source>
        <dbReference type="EMBL" id="SOC45088.1"/>
    </source>
</evidence>
<dbReference type="EMBL" id="OBQF01000008">
    <property type="protein sequence ID" value="SOC45088.1"/>
    <property type="molecule type" value="Genomic_DNA"/>
</dbReference>
<evidence type="ECO:0000313" key="2">
    <source>
        <dbReference type="Proteomes" id="UP000219412"/>
    </source>
</evidence>